<feature type="transmembrane region" description="Helical" evidence="1">
    <location>
        <begin position="86"/>
        <end position="105"/>
    </location>
</feature>
<organism evidence="2 3">
    <name type="scientific">Pseudoduganella violacea</name>
    <dbReference type="NCBI Taxonomy" id="1715466"/>
    <lineage>
        <taxon>Bacteria</taxon>
        <taxon>Pseudomonadati</taxon>
        <taxon>Pseudomonadota</taxon>
        <taxon>Betaproteobacteria</taxon>
        <taxon>Burkholderiales</taxon>
        <taxon>Oxalobacteraceae</taxon>
        <taxon>Telluria group</taxon>
        <taxon>Pseudoduganella</taxon>
    </lineage>
</organism>
<keyword evidence="1" id="KW-0472">Membrane</keyword>
<gene>
    <name evidence="2" type="ORF">FHS03_005124</name>
</gene>
<evidence type="ECO:0000313" key="3">
    <source>
        <dbReference type="Proteomes" id="UP000541535"/>
    </source>
</evidence>
<dbReference type="Proteomes" id="UP000541535">
    <property type="component" value="Unassembled WGS sequence"/>
</dbReference>
<protein>
    <submittedName>
        <fullName evidence="2">Uncharacterized protein</fullName>
    </submittedName>
</protein>
<sequence>MLLIWGKRNYGAVEKVGKMAVKTRFGHFWYLPLFPTQSFYINSENDTGYDLRKIHWRSVLCAYLRVWMPLLFIMGVFAALDGIGVISAAVLLLSAAGFIASFKLGKKFARAESEQVREIMDKHFGIAIDPLECKNSMAEHIDLRARELTGAPVAEGWYRQVLKDLFSAPDLIELAILRARCEQLDTELQLQVCRKLNPQSANAALAGAV</sequence>
<dbReference type="EMBL" id="JACHXD010000023">
    <property type="protein sequence ID" value="MBB3122028.1"/>
    <property type="molecule type" value="Genomic_DNA"/>
</dbReference>
<reference evidence="2 3" key="1">
    <citation type="submission" date="2020-08" db="EMBL/GenBank/DDBJ databases">
        <title>Genomic Encyclopedia of Type Strains, Phase III (KMG-III): the genomes of soil and plant-associated and newly described type strains.</title>
        <authorList>
            <person name="Whitman W."/>
        </authorList>
    </citation>
    <scope>NUCLEOTIDE SEQUENCE [LARGE SCALE GENOMIC DNA]</scope>
    <source>
        <strain evidence="2 3">CECT 8897</strain>
    </source>
</reference>
<proteinExistence type="predicted"/>
<accession>A0A7W5BFJ4</accession>
<name>A0A7W5BFJ4_9BURK</name>
<evidence type="ECO:0000313" key="2">
    <source>
        <dbReference type="EMBL" id="MBB3122028.1"/>
    </source>
</evidence>
<keyword evidence="1" id="KW-0812">Transmembrane</keyword>
<keyword evidence="3" id="KW-1185">Reference proteome</keyword>
<comment type="caution">
    <text evidence="2">The sequence shown here is derived from an EMBL/GenBank/DDBJ whole genome shotgun (WGS) entry which is preliminary data.</text>
</comment>
<evidence type="ECO:0000256" key="1">
    <source>
        <dbReference type="SAM" id="Phobius"/>
    </source>
</evidence>
<dbReference type="RefSeq" id="WP_183443701.1">
    <property type="nucleotide sequence ID" value="NZ_JACHXD010000023.1"/>
</dbReference>
<dbReference type="AlphaFoldDB" id="A0A7W5BFJ4"/>
<feature type="transmembrane region" description="Helical" evidence="1">
    <location>
        <begin position="62"/>
        <end position="80"/>
    </location>
</feature>
<keyword evidence="1" id="KW-1133">Transmembrane helix</keyword>